<organism evidence="1 2">
    <name type="scientific">Sphingobacterium kitahiroshimense</name>
    <dbReference type="NCBI Taxonomy" id="470446"/>
    <lineage>
        <taxon>Bacteria</taxon>
        <taxon>Pseudomonadati</taxon>
        <taxon>Bacteroidota</taxon>
        <taxon>Sphingobacteriia</taxon>
        <taxon>Sphingobacteriales</taxon>
        <taxon>Sphingobacteriaceae</taxon>
        <taxon>Sphingobacterium</taxon>
    </lineage>
</organism>
<gene>
    <name evidence="1" type="ORF">ABE541_10610</name>
</gene>
<dbReference type="EMBL" id="JBDJNQ010000004">
    <property type="protein sequence ID" value="MEN5377715.1"/>
    <property type="molecule type" value="Genomic_DNA"/>
</dbReference>
<accession>A0ABV0BSE7</accession>
<dbReference type="Pfam" id="PF15416">
    <property type="entry name" value="DUF4623"/>
    <property type="match status" value="1"/>
</dbReference>
<keyword evidence="2" id="KW-1185">Reference proteome</keyword>
<comment type="caution">
    <text evidence="1">The sequence shown here is derived from an EMBL/GenBank/DDBJ whole genome shotgun (WGS) entry which is preliminary data.</text>
</comment>
<dbReference type="InterPro" id="IPR027863">
    <property type="entry name" value="DUF4623"/>
</dbReference>
<dbReference type="Proteomes" id="UP001409291">
    <property type="component" value="Unassembled WGS sequence"/>
</dbReference>
<name>A0ABV0BSE7_9SPHI</name>
<reference evidence="1 2" key="1">
    <citation type="submission" date="2024-04" db="EMBL/GenBank/DDBJ databases">
        <title>WGS of bacteria from Torrens River.</title>
        <authorList>
            <person name="Wyrsch E.R."/>
            <person name="Drigo B."/>
        </authorList>
    </citation>
    <scope>NUCLEOTIDE SEQUENCE [LARGE SCALE GENOMIC DNA]</scope>
    <source>
        <strain evidence="1 2">TWI391</strain>
    </source>
</reference>
<proteinExistence type="predicted"/>
<sequence length="478" mass="51495">MKDIYNISKIGFCAICICCASLSTLYSCKDDFPVNVESDKITVLKSIKIVNAGKAGNEIIEGVVNEASKTVSFPRIDPETDLSAIKFEAGTSDGAILEQDTYAIPFKEGESESTVVIKITNSPRYREYLVKIRLKIPVYGADFTKSAVYDYTNNELGNPIYETFTGAFTRGTGFDGEHVLIVSRHAAGSHLLKVSDLKKNVINRIPLNMTGVALGTFTVNVGDIVNGHTYIANLSGASAASPIKIYHWTDPSVPPQTVANIDVSKITGAGVRHGDNMSVNLDKNGNGYIFLGDNAGTKVLRLKVSNYKTVGDPFVISAAVNVGSWSSFNQIGETDDYLFTGHDAPIMAVNSGGSVSYTLSRTAIPVRSSDSRVVEFNGERYLLTTTAARTGSEPTALSLYNITKGNNIVDALTAFEQSDRKPIYDYPLLGPVNTSPATQTGWSVLKDEAGKDKSLLIYTAASDAGFVIVEVPKKELED</sequence>
<evidence type="ECO:0000313" key="2">
    <source>
        <dbReference type="Proteomes" id="UP001409291"/>
    </source>
</evidence>
<dbReference type="Gene3D" id="2.60.40.2340">
    <property type="match status" value="1"/>
</dbReference>
<evidence type="ECO:0000313" key="1">
    <source>
        <dbReference type="EMBL" id="MEN5377715.1"/>
    </source>
</evidence>
<dbReference type="PROSITE" id="PS51257">
    <property type="entry name" value="PROKAR_LIPOPROTEIN"/>
    <property type="match status" value="1"/>
</dbReference>
<dbReference type="RefSeq" id="WP_183912271.1">
    <property type="nucleotide sequence ID" value="NZ_JBDJLH010000002.1"/>
</dbReference>
<protein>
    <submittedName>
        <fullName evidence="1">DUF4623 domain-containing protein</fullName>
    </submittedName>
</protein>